<dbReference type="Pfam" id="PF02361">
    <property type="entry name" value="CbiQ"/>
    <property type="match status" value="1"/>
</dbReference>
<dbReference type="PANTHER" id="PTHR33514">
    <property type="entry name" value="PROTEIN ABCI12, CHLOROPLASTIC"/>
    <property type="match status" value="1"/>
</dbReference>
<organism evidence="6 7">
    <name type="scientific">Candidatus Phytoplasma australasiaticum subsp. australasiaticum</name>
    <dbReference type="NCBI Taxonomy" id="2832407"/>
    <lineage>
        <taxon>Bacteria</taxon>
        <taxon>Bacillati</taxon>
        <taxon>Mycoplasmatota</taxon>
        <taxon>Mollicutes</taxon>
        <taxon>Acholeplasmatales</taxon>
        <taxon>Acholeplasmataceae</taxon>
        <taxon>Candidatus Phytoplasma</taxon>
        <taxon>16SrII (Peanut WB group)</taxon>
        <taxon>Candidatus Phytoplasma australasiaticum</taxon>
    </lineage>
</organism>
<feature type="transmembrane region" description="Helical" evidence="5">
    <location>
        <begin position="264"/>
        <end position="283"/>
    </location>
</feature>
<evidence type="ECO:0000256" key="3">
    <source>
        <dbReference type="ARBA" id="ARBA00022989"/>
    </source>
</evidence>
<dbReference type="InterPro" id="IPR003339">
    <property type="entry name" value="ABC/ECF_trnsptr_transmembrane"/>
</dbReference>
<keyword evidence="4 5" id="KW-0472">Membrane</keyword>
<dbReference type="PANTHER" id="PTHR33514:SF13">
    <property type="entry name" value="PROTEIN ABCI12, CHLOROPLASTIC"/>
    <property type="match status" value="1"/>
</dbReference>
<name>A0A9K3STH1_9MOLU</name>
<keyword evidence="7" id="KW-1185">Reference proteome</keyword>
<feature type="transmembrane region" description="Helical" evidence="5">
    <location>
        <begin position="220"/>
        <end position="243"/>
    </location>
</feature>
<feature type="transmembrane region" description="Helical" evidence="5">
    <location>
        <begin position="120"/>
        <end position="138"/>
    </location>
</feature>
<comment type="caution">
    <text evidence="6">The sequence shown here is derived from an EMBL/GenBank/DDBJ whole genome shotgun (WGS) entry which is preliminary data.</text>
</comment>
<dbReference type="GeneID" id="93018540"/>
<evidence type="ECO:0000256" key="2">
    <source>
        <dbReference type="ARBA" id="ARBA00022692"/>
    </source>
</evidence>
<evidence type="ECO:0000313" key="7">
    <source>
        <dbReference type="Proteomes" id="UP001170651"/>
    </source>
</evidence>
<feature type="transmembrane region" description="Helical" evidence="5">
    <location>
        <begin position="144"/>
        <end position="164"/>
    </location>
</feature>
<gene>
    <name evidence="6" type="ORF">OC696_01560</name>
</gene>
<evidence type="ECO:0000313" key="6">
    <source>
        <dbReference type="EMBL" id="MDO8054550.1"/>
    </source>
</evidence>
<dbReference type="Proteomes" id="UP001170651">
    <property type="component" value="Unassembled WGS sequence"/>
</dbReference>
<dbReference type="RefSeq" id="WP_004995570.1">
    <property type="nucleotide sequence ID" value="NZ_JALQCT010000010.1"/>
</dbReference>
<keyword evidence="2 5" id="KW-0812">Transmembrane</keyword>
<evidence type="ECO:0000256" key="1">
    <source>
        <dbReference type="ARBA" id="ARBA00004141"/>
    </source>
</evidence>
<feature type="transmembrane region" description="Helical" evidence="5">
    <location>
        <begin position="314"/>
        <end position="332"/>
    </location>
</feature>
<keyword evidence="3 5" id="KW-1133">Transmembrane helix</keyword>
<protein>
    <submittedName>
        <fullName evidence="6">Energy-coupling factor transporter transmembrane protein EcfT</fullName>
    </submittedName>
</protein>
<comment type="subcellular location">
    <subcellularLocation>
        <location evidence="1">Membrane</location>
        <topology evidence="1">Multi-pass membrane protein</topology>
    </subcellularLocation>
</comment>
<sequence length="333" mass="40179">MIVKHYKNNLISYRNRFFLYSIHPAVKIFVFICWLKIILGLSFTSDFIHNDWFKNFFYIVILIFNFFLVFWLFTKTNYSWIKLIKNISHLNWLIILSLIFNLSTMSKAYDDIKILMWDKFYIWFLIVLLFFVFKYYFLSGLYSYVFLLINFLLPSLFFSRGWFIGDIKMLFLSPNYIWKTFFVIIRILMIFLIFTLFSLTTSFMEINDGLELILKPLKKIHFPLETFTMLLSLIYMFIPFLLFESQKIIKAQTSRGINLNTQNIFKKIYYLIALLIPIFVLSFKKSSILANAMESRGYILGAPRTKLTYYSMNYIDYLILFFHLLLLFCSFII</sequence>
<dbReference type="AlphaFoldDB" id="A0A9K3STH1"/>
<dbReference type="CDD" id="cd16914">
    <property type="entry name" value="EcfT"/>
    <property type="match status" value="1"/>
</dbReference>
<reference evidence="6 7" key="1">
    <citation type="journal article" date="2023" name="Int. J. Syst. Evol. Microbiol.">
        <title>The observation of taxonomic boundaries for the 16SrII and 16SrXXV phytoplasmas using genome-based delimitation.</title>
        <authorList>
            <person name="Rodrigues Jardim B."/>
            <person name="Tran-Nguyen L.T.T."/>
            <person name="Gambley C."/>
            <person name="Al-Sadi A.M."/>
            <person name="Al-Subhi A.M."/>
            <person name="Foissac X."/>
            <person name="Salar P."/>
            <person name="Cai H."/>
            <person name="Yang J.Y."/>
            <person name="Davis R."/>
            <person name="Jones L."/>
            <person name="Rodoni B."/>
            <person name="Constable F.E."/>
        </authorList>
    </citation>
    <scope>NUCLEOTIDE SEQUENCE [LARGE SCALE GENOMIC DNA]</scope>
    <source>
        <strain evidence="6">BAWM-OMN-P26</strain>
    </source>
</reference>
<evidence type="ECO:0000256" key="5">
    <source>
        <dbReference type="SAM" id="Phobius"/>
    </source>
</evidence>
<dbReference type="GO" id="GO:0005886">
    <property type="term" value="C:plasma membrane"/>
    <property type="evidence" value="ECO:0007669"/>
    <property type="project" value="TreeGrafter"/>
</dbReference>
<evidence type="ECO:0000256" key="4">
    <source>
        <dbReference type="ARBA" id="ARBA00023136"/>
    </source>
</evidence>
<feature type="transmembrane region" description="Helical" evidence="5">
    <location>
        <begin position="176"/>
        <end position="200"/>
    </location>
</feature>
<accession>A0A9K3STH1</accession>
<feature type="transmembrane region" description="Helical" evidence="5">
    <location>
        <begin position="20"/>
        <end position="43"/>
    </location>
</feature>
<dbReference type="EMBL" id="JAOSIW010000009">
    <property type="protein sequence ID" value="MDO8054550.1"/>
    <property type="molecule type" value="Genomic_DNA"/>
</dbReference>
<proteinExistence type="predicted"/>
<feature type="transmembrane region" description="Helical" evidence="5">
    <location>
        <begin position="55"/>
        <end position="74"/>
    </location>
</feature>